<dbReference type="AlphaFoldDB" id="A0AAV4VBC3"/>
<reference evidence="1 2" key="1">
    <citation type="submission" date="2021-06" db="EMBL/GenBank/DDBJ databases">
        <title>Caerostris extrusa draft genome.</title>
        <authorList>
            <person name="Kono N."/>
            <person name="Arakawa K."/>
        </authorList>
    </citation>
    <scope>NUCLEOTIDE SEQUENCE [LARGE SCALE GENOMIC DNA]</scope>
</reference>
<gene>
    <name evidence="1" type="ORF">CEXT_22911</name>
</gene>
<organism evidence="1 2">
    <name type="scientific">Caerostris extrusa</name>
    <name type="common">Bark spider</name>
    <name type="synonym">Caerostris bankana</name>
    <dbReference type="NCBI Taxonomy" id="172846"/>
    <lineage>
        <taxon>Eukaryota</taxon>
        <taxon>Metazoa</taxon>
        <taxon>Ecdysozoa</taxon>
        <taxon>Arthropoda</taxon>
        <taxon>Chelicerata</taxon>
        <taxon>Arachnida</taxon>
        <taxon>Araneae</taxon>
        <taxon>Araneomorphae</taxon>
        <taxon>Entelegynae</taxon>
        <taxon>Araneoidea</taxon>
        <taxon>Araneidae</taxon>
        <taxon>Caerostris</taxon>
    </lineage>
</organism>
<accession>A0AAV4VBC3</accession>
<evidence type="ECO:0000313" key="2">
    <source>
        <dbReference type="Proteomes" id="UP001054945"/>
    </source>
</evidence>
<evidence type="ECO:0000313" key="1">
    <source>
        <dbReference type="EMBL" id="GIY67358.1"/>
    </source>
</evidence>
<sequence length="85" mass="9373">MRTFRFGTKPRLYVNPLTLAVYEFDTTSFFFALPEARKENEVGITNVSGCSGITYVPTSDQRLGKILASGSKDMGKWLSSTSGII</sequence>
<proteinExistence type="predicted"/>
<keyword evidence="2" id="KW-1185">Reference proteome</keyword>
<dbReference type="Proteomes" id="UP001054945">
    <property type="component" value="Unassembled WGS sequence"/>
</dbReference>
<dbReference type="EMBL" id="BPLR01014230">
    <property type="protein sequence ID" value="GIY67358.1"/>
    <property type="molecule type" value="Genomic_DNA"/>
</dbReference>
<name>A0AAV4VBC3_CAEEX</name>
<protein>
    <submittedName>
        <fullName evidence="1">Uncharacterized protein</fullName>
    </submittedName>
</protein>
<comment type="caution">
    <text evidence="1">The sequence shown here is derived from an EMBL/GenBank/DDBJ whole genome shotgun (WGS) entry which is preliminary data.</text>
</comment>